<dbReference type="Pfam" id="PF00005">
    <property type="entry name" value="ABC_tran"/>
    <property type="match status" value="1"/>
</dbReference>
<dbReference type="PROSITE" id="PS50929">
    <property type="entry name" value="ABC_TM1F"/>
    <property type="match status" value="1"/>
</dbReference>
<feature type="transmembrane region" description="Helical" evidence="11">
    <location>
        <begin position="24"/>
        <end position="46"/>
    </location>
</feature>
<dbReference type="Gene3D" id="3.40.50.300">
    <property type="entry name" value="P-loop containing nucleotide triphosphate hydrolases"/>
    <property type="match status" value="1"/>
</dbReference>
<evidence type="ECO:0000256" key="7">
    <source>
        <dbReference type="ARBA" id="ARBA00022840"/>
    </source>
</evidence>
<evidence type="ECO:0000256" key="4">
    <source>
        <dbReference type="ARBA" id="ARBA00022519"/>
    </source>
</evidence>
<dbReference type="SMART" id="SM00382">
    <property type="entry name" value="AAA"/>
    <property type="match status" value="1"/>
</dbReference>
<dbReference type="SUPFAM" id="SSF52540">
    <property type="entry name" value="P-loop containing nucleoside triphosphate hydrolases"/>
    <property type="match status" value="1"/>
</dbReference>
<dbReference type="EMBL" id="LJGW01000111">
    <property type="protein sequence ID" value="OEV12875.1"/>
    <property type="molecule type" value="Genomic_DNA"/>
</dbReference>
<dbReference type="InterPro" id="IPR011527">
    <property type="entry name" value="ABC1_TM_dom"/>
</dbReference>
<dbReference type="PROSITE" id="PS00211">
    <property type="entry name" value="ABC_TRANSPORTER_1"/>
    <property type="match status" value="1"/>
</dbReference>
<evidence type="ECO:0000259" key="12">
    <source>
        <dbReference type="PROSITE" id="PS50893"/>
    </source>
</evidence>
<reference evidence="14 15" key="1">
    <citation type="journal article" date="2016" name="Front. Microbiol.">
        <title>Comparative Genomics Analysis of Streptomyces Species Reveals Their Adaptation to the Marine Environment and Their Diversity at the Genomic Level.</title>
        <authorList>
            <person name="Tian X."/>
            <person name="Zhang Z."/>
            <person name="Yang T."/>
            <person name="Chen M."/>
            <person name="Li J."/>
            <person name="Chen F."/>
            <person name="Yang J."/>
            <person name="Li W."/>
            <person name="Zhang B."/>
            <person name="Zhang Z."/>
            <person name="Wu J."/>
            <person name="Zhang C."/>
            <person name="Long L."/>
            <person name="Xiao J."/>
        </authorList>
    </citation>
    <scope>NUCLEOTIDE SEQUENCE [LARGE SCALE GENOMIC DNA]</scope>
    <source>
        <strain evidence="14 15">SCSIO 10429</strain>
    </source>
</reference>
<keyword evidence="4" id="KW-0997">Cell inner membrane</keyword>
<evidence type="ECO:0000256" key="9">
    <source>
        <dbReference type="ARBA" id="ARBA00023136"/>
    </source>
</evidence>
<dbReference type="GO" id="GO:0005886">
    <property type="term" value="C:plasma membrane"/>
    <property type="evidence" value="ECO:0007669"/>
    <property type="project" value="UniProtKB-SubCell"/>
</dbReference>
<organism evidence="14 15">
    <name type="scientific">Streptomyces nanshensis</name>
    <dbReference type="NCBI Taxonomy" id="518642"/>
    <lineage>
        <taxon>Bacteria</taxon>
        <taxon>Bacillati</taxon>
        <taxon>Actinomycetota</taxon>
        <taxon>Actinomycetes</taxon>
        <taxon>Kitasatosporales</taxon>
        <taxon>Streptomycetaceae</taxon>
        <taxon>Streptomyces</taxon>
    </lineage>
</organism>
<dbReference type="PANTHER" id="PTHR24221:SF654">
    <property type="entry name" value="ATP-BINDING CASSETTE SUB-FAMILY B MEMBER 6"/>
    <property type="match status" value="1"/>
</dbReference>
<keyword evidence="5 11" id="KW-0812">Transmembrane</keyword>
<keyword evidence="7" id="KW-0067">ATP-binding</keyword>
<keyword evidence="9 11" id="KW-0472">Membrane</keyword>
<sequence>MHTSRRATRCDVISSLIRPVQGRLTLAVGLMALASLVQLVPALAIAELAREFAPSIVAEVTPDETASYWTIGWVAVGAIFAMLVLFMAAGLVSHLADSALSLHVRRRLVDHLGRVPLGWFGRRSSGTVRKVVQDDVSALHHLVAHATLDVTAATVVPVVSLLYLFVVDWRLTLIMLIPVVIGLVSFSLAMRGAMAKYAEYDASLARLGAASVELVDGITVVKAFGETGRAHRAFREAGEQFSAFFYGWMRQTARASVIFEVAISPSAILATVLAGAGLLVGTGRMAALDVLPFALLALGITGSMVRFMYGTQQVREGRQAAERIGEVLSVKALPEPASEEAVSPTTGHGAGHVAYEQAEFSYNEATKAVRGVSLELRPGSVTALVGPSGSGKSTLARLLPRFDDVDAGAVRLGGLDIRRLPTRHLYEHVGFVFQDVALLRTTVRDNIRLGRPDAGDEAVRAAARAAQIHQRVLDTPRGYDSVVGDDTVFSGGEAQRISIARALLADAPVLVLDEATAFADPESEAAVQEALSQLVAGRTLLVIAHRLHTIKGVDQIAVMDSGRVVELGTHEQLLSAGGRYSRLWNAYENGRTGSESFLAATGEETSR</sequence>
<proteinExistence type="inferred from homology"/>
<name>A0A1E7L9G5_9ACTN</name>
<evidence type="ECO:0000259" key="13">
    <source>
        <dbReference type="PROSITE" id="PS50929"/>
    </source>
</evidence>
<evidence type="ECO:0008006" key="16">
    <source>
        <dbReference type="Google" id="ProtNLM"/>
    </source>
</evidence>
<dbReference type="PANTHER" id="PTHR24221">
    <property type="entry name" value="ATP-BINDING CASSETTE SUB-FAMILY B"/>
    <property type="match status" value="1"/>
</dbReference>
<protein>
    <recommendedName>
        <fullName evidence="16">ABC transporter</fullName>
    </recommendedName>
</protein>
<keyword evidence="8 11" id="KW-1133">Transmembrane helix</keyword>
<comment type="similarity">
    <text evidence="10">Belongs to the ABC transporter superfamily. Siderophore-Fe(3+) uptake transporter (SIUT) (TC 3.A.1.21) family.</text>
</comment>
<feature type="domain" description="ABC transmembrane type-1" evidence="13">
    <location>
        <begin position="26"/>
        <end position="316"/>
    </location>
</feature>
<feature type="transmembrane region" description="Helical" evidence="11">
    <location>
        <begin position="257"/>
        <end position="278"/>
    </location>
</feature>
<dbReference type="PROSITE" id="PS50893">
    <property type="entry name" value="ABC_TRANSPORTER_2"/>
    <property type="match status" value="1"/>
</dbReference>
<dbReference type="InterPro" id="IPR039421">
    <property type="entry name" value="Type_1_exporter"/>
</dbReference>
<keyword evidence="2" id="KW-0813">Transport</keyword>
<evidence type="ECO:0000256" key="1">
    <source>
        <dbReference type="ARBA" id="ARBA00004429"/>
    </source>
</evidence>
<dbReference type="Proteomes" id="UP000176005">
    <property type="component" value="Unassembled WGS sequence"/>
</dbReference>
<dbReference type="GO" id="GO:0140359">
    <property type="term" value="F:ABC-type transporter activity"/>
    <property type="evidence" value="ECO:0007669"/>
    <property type="project" value="InterPro"/>
</dbReference>
<dbReference type="InterPro" id="IPR003593">
    <property type="entry name" value="AAA+_ATPase"/>
</dbReference>
<evidence type="ECO:0000256" key="5">
    <source>
        <dbReference type="ARBA" id="ARBA00022692"/>
    </source>
</evidence>
<dbReference type="GO" id="GO:0005524">
    <property type="term" value="F:ATP binding"/>
    <property type="evidence" value="ECO:0007669"/>
    <property type="project" value="UniProtKB-KW"/>
</dbReference>
<dbReference type="AlphaFoldDB" id="A0A1E7L9G5"/>
<dbReference type="Gene3D" id="1.20.1560.10">
    <property type="entry name" value="ABC transporter type 1, transmembrane domain"/>
    <property type="match status" value="1"/>
</dbReference>
<dbReference type="InterPro" id="IPR003439">
    <property type="entry name" value="ABC_transporter-like_ATP-bd"/>
</dbReference>
<accession>A0A1E7L9G5</accession>
<evidence type="ECO:0000256" key="8">
    <source>
        <dbReference type="ARBA" id="ARBA00022989"/>
    </source>
</evidence>
<evidence type="ECO:0000256" key="11">
    <source>
        <dbReference type="SAM" id="Phobius"/>
    </source>
</evidence>
<evidence type="ECO:0000256" key="2">
    <source>
        <dbReference type="ARBA" id="ARBA00022448"/>
    </source>
</evidence>
<comment type="subcellular location">
    <subcellularLocation>
        <location evidence="1">Cell inner membrane</location>
        <topology evidence="1">Multi-pass membrane protein</topology>
    </subcellularLocation>
</comment>
<keyword evidence="6" id="KW-0547">Nucleotide-binding</keyword>
<dbReference type="Pfam" id="PF00664">
    <property type="entry name" value="ABC_membrane"/>
    <property type="match status" value="1"/>
</dbReference>
<dbReference type="InterPro" id="IPR027417">
    <property type="entry name" value="P-loop_NTPase"/>
</dbReference>
<dbReference type="InterPro" id="IPR036640">
    <property type="entry name" value="ABC1_TM_sf"/>
</dbReference>
<feature type="transmembrane region" description="Helical" evidence="11">
    <location>
        <begin position="66"/>
        <end position="96"/>
    </location>
</feature>
<feature type="transmembrane region" description="Helical" evidence="11">
    <location>
        <begin position="290"/>
        <end position="309"/>
    </location>
</feature>
<dbReference type="SUPFAM" id="SSF90123">
    <property type="entry name" value="ABC transporter transmembrane region"/>
    <property type="match status" value="1"/>
</dbReference>
<dbReference type="FunFam" id="3.40.50.300:FF:000221">
    <property type="entry name" value="Multidrug ABC transporter ATP-binding protein"/>
    <property type="match status" value="1"/>
</dbReference>
<evidence type="ECO:0000256" key="6">
    <source>
        <dbReference type="ARBA" id="ARBA00022741"/>
    </source>
</evidence>
<dbReference type="GO" id="GO:0016887">
    <property type="term" value="F:ATP hydrolysis activity"/>
    <property type="evidence" value="ECO:0007669"/>
    <property type="project" value="InterPro"/>
</dbReference>
<dbReference type="InterPro" id="IPR017871">
    <property type="entry name" value="ABC_transporter-like_CS"/>
</dbReference>
<evidence type="ECO:0000313" key="14">
    <source>
        <dbReference type="EMBL" id="OEV12875.1"/>
    </source>
</evidence>
<feature type="domain" description="ABC transporter" evidence="12">
    <location>
        <begin position="353"/>
        <end position="586"/>
    </location>
</feature>
<feature type="transmembrane region" description="Helical" evidence="11">
    <location>
        <begin position="142"/>
        <end position="165"/>
    </location>
</feature>
<keyword evidence="15" id="KW-1185">Reference proteome</keyword>
<comment type="caution">
    <text evidence="14">The sequence shown here is derived from an EMBL/GenBank/DDBJ whole genome shotgun (WGS) entry which is preliminary data.</text>
</comment>
<evidence type="ECO:0000256" key="10">
    <source>
        <dbReference type="ARBA" id="ARBA00023455"/>
    </source>
</evidence>
<gene>
    <name evidence="14" type="ORF">AN218_06250</name>
</gene>
<keyword evidence="3" id="KW-1003">Cell membrane</keyword>
<evidence type="ECO:0000313" key="15">
    <source>
        <dbReference type="Proteomes" id="UP000176005"/>
    </source>
</evidence>
<evidence type="ECO:0000256" key="3">
    <source>
        <dbReference type="ARBA" id="ARBA00022475"/>
    </source>
</evidence>
<feature type="transmembrane region" description="Helical" evidence="11">
    <location>
        <begin position="171"/>
        <end position="190"/>
    </location>
</feature>